<evidence type="ECO:0000256" key="1">
    <source>
        <dbReference type="SAM" id="SignalP"/>
    </source>
</evidence>
<gene>
    <name evidence="3" type="ORF">KM92DES2_20307</name>
</gene>
<feature type="signal peptide" evidence="1">
    <location>
        <begin position="1"/>
        <end position="31"/>
    </location>
</feature>
<dbReference type="Pfam" id="PF04575">
    <property type="entry name" value="SlipAM"/>
    <property type="match status" value="1"/>
</dbReference>
<feature type="domain" description="Surface lipoprotein assembly modifier C-terminal" evidence="2">
    <location>
        <begin position="283"/>
        <end position="457"/>
    </location>
</feature>
<dbReference type="EMBL" id="FLUP01000002">
    <property type="protein sequence ID" value="SBW12061.1"/>
    <property type="molecule type" value="Genomic_DNA"/>
</dbReference>
<dbReference type="RefSeq" id="WP_227117912.1">
    <property type="nucleotide sequence ID" value="NZ_LT598928.1"/>
</dbReference>
<dbReference type="SUPFAM" id="SSF56925">
    <property type="entry name" value="OMPA-like"/>
    <property type="match status" value="1"/>
</dbReference>
<dbReference type="InterPro" id="IPR007655">
    <property type="entry name" value="Slam_C"/>
</dbReference>
<organism evidence="3">
    <name type="scientific">uncultured Desulfovibrio sp</name>
    <dbReference type="NCBI Taxonomy" id="167968"/>
    <lineage>
        <taxon>Bacteria</taxon>
        <taxon>Pseudomonadati</taxon>
        <taxon>Thermodesulfobacteriota</taxon>
        <taxon>Desulfovibrionia</taxon>
        <taxon>Desulfovibrionales</taxon>
        <taxon>Desulfovibrionaceae</taxon>
        <taxon>Desulfovibrio</taxon>
        <taxon>environmental samples</taxon>
    </lineage>
</organism>
<dbReference type="Gene3D" id="2.40.160.20">
    <property type="match status" value="1"/>
</dbReference>
<dbReference type="Pfam" id="PF14559">
    <property type="entry name" value="TPR_19"/>
    <property type="match status" value="1"/>
</dbReference>
<dbReference type="Gene3D" id="1.25.40.10">
    <property type="entry name" value="Tetratricopeptide repeat domain"/>
    <property type="match status" value="1"/>
</dbReference>
<dbReference type="SMART" id="SM00028">
    <property type="entry name" value="TPR"/>
    <property type="match status" value="3"/>
</dbReference>
<proteinExistence type="predicted"/>
<evidence type="ECO:0000313" key="3">
    <source>
        <dbReference type="EMBL" id="SBW12061.1"/>
    </source>
</evidence>
<evidence type="ECO:0000259" key="2">
    <source>
        <dbReference type="Pfam" id="PF04575"/>
    </source>
</evidence>
<protein>
    <recommendedName>
        <fullName evidence="2">Surface lipoprotein assembly modifier C-terminal domain-containing protein</fullName>
    </recommendedName>
</protein>
<dbReference type="AlphaFoldDB" id="A0A212KK84"/>
<feature type="chain" id="PRO_5012126108" description="Surface lipoprotein assembly modifier C-terminal domain-containing protein" evidence="1">
    <location>
        <begin position="32"/>
        <end position="457"/>
    </location>
</feature>
<dbReference type="SUPFAM" id="SSF48452">
    <property type="entry name" value="TPR-like"/>
    <property type="match status" value="1"/>
</dbReference>
<keyword evidence="1" id="KW-0732">Signal</keyword>
<reference evidence="3" key="1">
    <citation type="submission" date="2016-04" db="EMBL/GenBank/DDBJ databases">
        <authorList>
            <person name="Evans L.H."/>
            <person name="Alamgir A."/>
            <person name="Owens N."/>
            <person name="Weber N.D."/>
            <person name="Virtaneva K."/>
            <person name="Barbian K."/>
            <person name="Babar A."/>
            <person name="Rosenke K."/>
        </authorList>
    </citation>
    <scope>NUCLEOTIDE SEQUENCE</scope>
    <source>
        <strain evidence="3">92-2</strain>
    </source>
</reference>
<dbReference type="InterPro" id="IPR011250">
    <property type="entry name" value="OMP/PagP_B-barrel"/>
</dbReference>
<dbReference type="InterPro" id="IPR011990">
    <property type="entry name" value="TPR-like_helical_dom_sf"/>
</dbReference>
<dbReference type="InterPro" id="IPR019734">
    <property type="entry name" value="TPR_rpt"/>
</dbReference>
<name>A0A212KK84_9BACT</name>
<sequence length="457" mass="51490">MIRNPFHPLRLCCRFALVPLCMLLLVSTAIAADDSPALRTAVGSAKADAAALMQQGKYASAYDMYMRLLREAPDDDEINLNLARSSMRSGRYNQAVMAYERLTEKYPSEPVLYSELAQAYMALEDRVSAEQAMATMRSLNPNINKTDNDRLLDALEKRYDHWQVHGKLRTGLLYDSNATFGPSSTTMDMGVWRVTLPDAEAKGTFGAYLGANLDVGWKAERDTPWWIVGDAQGMARGNGDSSLDDVHSRTSEWGRAAVGLRHLTPSAMFDLRFKSEVFDYQWYQNVTASGPEATWLWAVTPSWHLITRGTLDSRAYSRDGDRNGAYWTLGQYVRRFFGESNHEIMVGLSYVGGNTPEKADYCYTGWEASARLSLKLPKGFELAPFVSFENDWYNGPATALETSNRLDQKWRTGAALTWHITDAWSVETSYQYTHNNSESPLYRYDQSLVSLGVAWSF</sequence>
<accession>A0A212KK84</accession>